<dbReference type="GO" id="GO:0003714">
    <property type="term" value="F:transcription corepressor activity"/>
    <property type="evidence" value="ECO:0007669"/>
    <property type="project" value="TreeGrafter"/>
</dbReference>
<dbReference type="Pfam" id="PF00249">
    <property type="entry name" value="Myb_DNA-binding"/>
    <property type="match status" value="2"/>
</dbReference>
<feature type="domain" description="TRAF-type" evidence="22">
    <location>
        <begin position="551"/>
        <end position="599"/>
    </location>
</feature>
<dbReference type="InterPro" id="IPR002083">
    <property type="entry name" value="MATH/TRAF_dom"/>
</dbReference>
<feature type="domain" description="MATH" evidence="21">
    <location>
        <begin position="725"/>
        <end position="868"/>
    </location>
</feature>
<dbReference type="InterPro" id="IPR049048">
    <property type="entry name" value="REST_helical"/>
</dbReference>
<evidence type="ECO:0000256" key="5">
    <source>
        <dbReference type="ARBA" id="ARBA00022499"/>
    </source>
</evidence>
<proteinExistence type="inferred from homology"/>
<keyword evidence="12" id="KW-0805">Transcription regulation</keyword>
<keyword evidence="3" id="KW-0963">Cytoplasm</keyword>
<dbReference type="InterPro" id="IPR001005">
    <property type="entry name" value="SANT/Myb"/>
</dbReference>
<comment type="subcellular location">
    <subcellularLocation>
        <location evidence="2">Cytoplasm</location>
    </subcellularLocation>
    <subcellularLocation>
        <location evidence="1">Nucleus</location>
    </subcellularLocation>
</comment>
<comment type="caution">
    <text evidence="25">The sequence shown here is derived from an EMBL/GenBank/DDBJ whole genome shotgun (WGS) entry which is preliminary data.</text>
</comment>
<feature type="coiled-coil region" evidence="18">
    <location>
        <begin position="283"/>
        <end position="310"/>
    </location>
</feature>
<dbReference type="InterPro" id="IPR001841">
    <property type="entry name" value="Znf_RING"/>
</dbReference>
<dbReference type="PROSITE" id="PS50089">
    <property type="entry name" value="ZF_RING_2"/>
    <property type="match status" value="1"/>
</dbReference>
<keyword evidence="5" id="KW-1017">Isopeptide bond</keyword>
<dbReference type="Pfam" id="PF02176">
    <property type="entry name" value="zf-TRAF"/>
    <property type="match status" value="1"/>
</dbReference>
<gene>
    <name evidence="25" type="ORF">ROHU_015733</name>
</gene>
<dbReference type="GO" id="GO:0008270">
    <property type="term" value="F:zinc ion binding"/>
    <property type="evidence" value="ECO:0007669"/>
    <property type="project" value="UniProtKB-KW"/>
</dbReference>
<feature type="domain" description="ELM2" evidence="23">
    <location>
        <begin position="40"/>
        <end position="124"/>
    </location>
</feature>
<dbReference type="InterPro" id="IPR049342">
    <property type="entry name" value="TRAF1-6_MATH_dom"/>
</dbReference>
<keyword evidence="13 18" id="KW-0175">Coiled coil</keyword>
<feature type="region of interest" description="Disordered" evidence="19">
    <location>
        <begin position="188"/>
        <end position="260"/>
    </location>
</feature>
<evidence type="ECO:0000259" key="23">
    <source>
        <dbReference type="PROSITE" id="PS51156"/>
    </source>
</evidence>
<feature type="region of interest" description="Disordered" evidence="19">
    <location>
        <begin position="390"/>
        <end position="425"/>
    </location>
</feature>
<keyword evidence="7 17" id="KW-0479">Metal-binding</keyword>
<dbReference type="Pfam" id="PF20878">
    <property type="entry name" value="REST_helical"/>
    <property type="match status" value="1"/>
</dbReference>
<dbReference type="SMART" id="SM00184">
    <property type="entry name" value="RING"/>
    <property type="match status" value="1"/>
</dbReference>
<dbReference type="AlphaFoldDB" id="A0A498NN22"/>
<dbReference type="PROSITE" id="PS51156">
    <property type="entry name" value="ELM2"/>
    <property type="match status" value="1"/>
</dbReference>
<evidence type="ECO:0000256" key="9">
    <source>
        <dbReference type="ARBA" id="ARBA00022771"/>
    </source>
</evidence>
<dbReference type="GO" id="GO:0006357">
    <property type="term" value="P:regulation of transcription by RNA polymerase II"/>
    <property type="evidence" value="ECO:0007669"/>
    <property type="project" value="TreeGrafter"/>
</dbReference>
<evidence type="ECO:0000256" key="3">
    <source>
        <dbReference type="ARBA" id="ARBA00022490"/>
    </source>
</evidence>
<feature type="zinc finger region" description="TRAF-type" evidence="17">
    <location>
        <begin position="551"/>
        <end position="599"/>
    </location>
</feature>
<dbReference type="Pfam" id="PF00097">
    <property type="entry name" value="zf-C3HC4"/>
    <property type="match status" value="1"/>
</dbReference>
<evidence type="ECO:0000256" key="11">
    <source>
        <dbReference type="ARBA" id="ARBA00022843"/>
    </source>
</evidence>
<keyword evidence="6" id="KW-0053">Apoptosis</keyword>
<feature type="domain" description="RING-type" evidence="20">
    <location>
        <begin position="469"/>
        <end position="509"/>
    </location>
</feature>
<dbReference type="Gene3D" id="2.60.210.10">
    <property type="entry name" value="Apoptosis, Tumor Necrosis Factor Receptor Associated Protein 2, Chain A"/>
    <property type="match status" value="1"/>
</dbReference>
<feature type="compositionally biased region" description="Basic and acidic residues" evidence="19">
    <location>
        <begin position="215"/>
        <end position="226"/>
    </location>
</feature>
<evidence type="ECO:0000256" key="7">
    <source>
        <dbReference type="ARBA" id="ARBA00022723"/>
    </source>
</evidence>
<protein>
    <submittedName>
        <fullName evidence="25">REST corepressor 3-like isoform X1</fullName>
    </submittedName>
</protein>
<evidence type="ECO:0000256" key="17">
    <source>
        <dbReference type="PROSITE-ProRule" id="PRU00207"/>
    </source>
</evidence>
<evidence type="ECO:0000256" key="14">
    <source>
        <dbReference type="ARBA" id="ARBA00023163"/>
    </source>
</evidence>
<dbReference type="PROSITE" id="PS00518">
    <property type="entry name" value="ZF_RING_1"/>
    <property type="match status" value="1"/>
</dbReference>
<dbReference type="InterPro" id="IPR017884">
    <property type="entry name" value="SANT_dom"/>
</dbReference>
<feature type="region of interest" description="Disordered" evidence="19">
    <location>
        <begin position="809"/>
        <end position="830"/>
    </location>
</feature>
<evidence type="ECO:0000259" key="24">
    <source>
        <dbReference type="PROSITE" id="PS51293"/>
    </source>
</evidence>
<evidence type="ECO:0000256" key="2">
    <source>
        <dbReference type="ARBA" id="ARBA00004496"/>
    </source>
</evidence>
<dbReference type="SUPFAM" id="SSF46689">
    <property type="entry name" value="Homeodomain-like"/>
    <property type="match status" value="2"/>
</dbReference>
<evidence type="ECO:0000256" key="1">
    <source>
        <dbReference type="ARBA" id="ARBA00004123"/>
    </source>
</evidence>
<keyword evidence="14" id="KW-0804">Transcription</keyword>
<dbReference type="Pfam" id="PF01448">
    <property type="entry name" value="ELM2"/>
    <property type="match status" value="1"/>
</dbReference>
<dbReference type="InterPro" id="IPR017907">
    <property type="entry name" value="Znf_RING_CS"/>
</dbReference>
<dbReference type="PROSITE" id="PS50145">
    <property type="entry name" value="ZF_TRAF"/>
    <property type="match status" value="1"/>
</dbReference>
<dbReference type="GO" id="GO:0005737">
    <property type="term" value="C:cytoplasm"/>
    <property type="evidence" value="ECO:0007669"/>
    <property type="project" value="UniProtKB-SubCell"/>
</dbReference>
<feature type="compositionally biased region" description="Acidic residues" evidence="19">
    <location>
        <begin position="195"/>
        <end position="214"/>
    </location>
</feature>
<dbReference type="FunFam" id="1.20.58.1880:FF:000001">
    <property type="entry name" value="REST corepressor 1"/>
    <property type="match status" value="1"/>
</dbReference>
<evidence type="ECO:0000259" key="21">
    <source>
        <dbReference type="PROSITE" id="PS50144"/>
    </source>
</evidence>
<evidence type="ECO:0000259" key="20">
    <source>
        <dbReference type="PROSITE" id="PS50089"/>
    </source>
</evidence>
<keyword evidence="15" id="KW-0539">Nucleus</keyword>
<dbReference type="PANTHER" id="PTHR16089:SF13">
    <property type="entry name" value="REST COREPRESSOR 3"/>
    <property type="match status" value="1"/>
</dbReference>
<keyword evidence="9 17" id="KW-0863">Zinc-finger</keyword>
<feature type="compositionally biased region" description="Polar residues" evidence="19">
    <location>
        <begin position="809"/>
        <end position="824"/>
    </location>
</feature>
<dbReference type="Gene3D" id="1.20.58.1880">
    <property type="match status" value="1"/>
</dbReference>
<evidence type="ECO:0000256" key="18">
    <source>
        <dbReference type="SAM" id="Coils"/>
    </source>
</evidence>
<evidence type="ECO:0000256" key="6">
    <source>
        <dbReference type="ARBA" id="ARBA00022703"/>
    </source>
</evidence>
<dbReference type="PROSITE" id="PS50144">
    <property type="entry name" value="MATH"/>
    <property type="match status" value="1"/>
</dbReference>
<evidence type="ECO:0000259" key="22">
    <source>
        <dbReference type="PROSITE" id="PS50145"/>
    </source>
</evidence>
<dbReference type="Gene3D" id="3.30.40.10">
    <property type="entry name" value="Zinc/RING finger domain, C3HC4 (zinc finger)"/>
    <property type="match status" value="2"/>
</dbReference>
<evidence type="ECO:0000256" key="15">
    <source>
        <dbReference type="ARBA" id="ARBA00023242"/>
    </source>
</evidence>
<dbReference type="GO" id="GO:0000118">
    <property type="term" value="C:histone deacetylase complex"/>
    <property type="evidence" value="ECO:0007669"/>
    <property type="project" value="TreeGrafter"/>
</dbReference>
<sequence>MMDKGSEYLGKGRSNGTKSPSNASNGHFSDESGSDDEHDVGMRVGSDYQANIPEFDPGSTKYSDKDNGGMLVWSPYHTIVDSKLDEYIAIAKEKHGYNVEQALGMLFWHKHNIEKSLADLPNFTPFPDEWTVEDKVLFEQAFSFHGKSFHRIQQMLPDKSISSLVKYYYSWKKTRSRTSLMDRQARKLANRNNQDESEEEMEDANPVEANDSDYDPTKEAKKETHAEPQTLSSKIGLGRRDHQTLQHRHHTQRSKCRPPKGMYLTQEDVVAISCSSSAANSVLRQLDMELVSLKRQVQNAKQLNSGLKQKIEDGIDEFRLPECTQKINARWTTDEQLLAVQGVRKYGKDFQAIADVIGNKTVGQVKNFFVNYRRRFNLDEVLQEWEAEQGTHTPNGDGANSGEDGKNSNTSSGKSTDEEEEEVFMAAEENECPGLSRQNSETMRSWELESILTNRTLRFVLRLEQQFICPSCCGIVLNPHQTGCGHIFCAQCVRAYVENGGSSKCPIDSIPIKPEEVFQDNCCKRELLNLEVYCTNAPDCTQRVTLCNLQVHQKTSCPEFEIPCPNKCLQMIKRLKLQAHADECLEVETDCIYKNYGCTFKGKRGKVKVHENTEFSSHVRLVLESNTKLEKQRSVEEQRVRICSVQRELRDLRGVLGSELSEELPSLRASLDSLRQQVAVTESLREHLGALEQTCQRHTRLLDIHVEQLQCNEQRFRQLESTSYDGKLIWKVRDYWHRKEAGTPLNSTPFYTSRSGYKLSVRAYLGGDNSGRGTHLSLYITIMRGDFDSLLPWPFRQNITLTLLDQSGSRNHQSNTFTPDTSSDSFRRPTSDANVATGFPRFISHGDLEAPRNAVYVRDDTLFIKVKVDTTGLEDL</sequence>
<keyword evidence="8" id="KW-0677">Repeat</keyword>
<dbReference type="SMART" id="SM00717">
    <property type="entry name" value="SANT"/>
    <property type="match status" value="2"/>
</dbReference>
<dbReference type="InterPro" id="IPR000949">
    <property type="entry name" value="ELM2_dom"/>
</dbReference>
<dbReference type="PANTHER" id="PTHR16089">
    <property type="entry name" value="REST COREPRESSOR COREST PROTEIN-RELATED"/>
    <property type="match status" value="1"/>
</dbReference>
<dbReference type="Pfam" id="PF21355">
    <property type="entry name" value="TRAF-mep_MATH"/>
    <property type="match status" value="1"/>
</dbReference>
<evidence type="ECO:0000256" key="12">
    <source>
        <dbReference type="ARBA" id="ARBA00023015"/>
    </source>
</evidence>
<dbReference type="FunFam" id="1.10.10.60:FF:000033">
    <property type="entry name" value="REST corepressor 3"/>
    <property type="match status" value="1"/>
</dbReference>
<organism evidence="25 26">
    <name type="scientific">Labeo rohita</name>
    <name type="common">Indian major carp</name>
    <name type="synonym">Cyprinus rohita</name>
    <dbReference type="NCBI Taxonomy" id="84645"/>
    <lineage>
        <taxon>Eukaryota</taxon>
        <taxon>Metazoa</taxon>
        <taxon>Chordata</taxon>
        <taxon>Craniata</taxon>
        <taxon>Vertebrata</taxon>
        <taxon>Euteleostomi</taxon>
        <taxon>Actinopterygii</taxon>
        <taxon>Neopterygii</taxon>
        <taxon>Teleostei</taxon>
        <taxon>Ostariophysi</taxon>
        <taxon>Cypriniformes</taxon>
        <taxon>Cyprinidae</taxon>
        <taxon>Labeoninae</taxon>
        <taxon>Labeonini</taxon>
        <taxon>Labeo</taxon>
    </lineage>
</organism>
<feature type="domain" description="SANT" evidence="24">
    <location>
        <begin position="125"/>
        <end position="176"/>
    </location>
</feature>
<dbReference type="Proteomes" id="UP000290572">
    <property type="component" value="Unassembled WGS sequence"/>
</dbReference>
<keyword evidence="11" id="KW-0832">Ubl conjugation</keyword>
<dbReference type="GO" id="GO:0006915">
    <property type="term" value="P:apoptotic process"/>
    <property type="evidence" value="ECO:0007669"/>
    <property type="project" value="UniProtKB-KW"/>
</dbReference>
<dbReference type="InterPro" id="IPR009057">
    <property type="entry name" value="Homeodomain-like_sf"/>
</dbReference>
<dbReference type="GO" id="GO:0005667">
    <property type="term" value="C:transcription regulator complex"/>
    <property type="evidence" value="ECO:0007669"/>
    <property type="project" value="TreeGrafter"/>
</dbReference>
<evidence type="ECO:0000313" key="25">
    <source>
        <dbReference type="EMBL" id="RXN33211.1"/>
    </source>
</evidence>
<keyword evidence="26" id="KW-1185">Reference proteome</keyword>
<reference evidence="25 26" key="1">
    <citation type="submission" date="2018-03" db="EMBL/GenBank/DDBJ databases">
        <title>Draft genome sequence of Rohu Carp (Labeo rohita).</title>
        <authorList>
            <person name="Das P."/>
            <person name="Kushwaha B."/>
            <person name="Joshi C.G."/>
            <person name="Kumar D."/>
            <person name="Nagpure N.S."/>
            <person name="Sahoo L."/>
            <person name="Das S.P."/>
            <person name="Bit A."/>
            <person name="Patnaik S."/>
            <person name="Meher P.K."/>
            <person name="Jayasankar P."/>
            <person name="Koringa P.G."/>
            <person name="Patel N.V."/>
            <person name="Hinsu A.T."/>
            <person name="Kumar R."/>
            <person name="Pandey M."/>
            <person name="Agarwal S."/>
            <person name="Srivastava S."/>
            <person name="Singh M."/>
            <person name="Iquebal M.A."/>
            <person name="Jaiswal S."/>
            <person name="Angadi U.B."/>
            <person name="Kumar N."/>
            <person name="Raza M."/>
            <person name="Shah T.M."/>
            <person name="Rai A."/>
            <person name="Jena J.K."/>
        </authorList>
    </citation>
    <scope>NUCLEOTIDE SEQUENCE [LARGE SCALE GENOMIC DNA]</scope>
    <source>
        <strain evidence="25">DASCIFA01</strain>
        <tissue evidence="25">Testis</tissue>
    </source>
</reference>
<dbReference type="FunFam" id="3.30.40.10:FF:000356">
    <property type="entry name" value="TNF receptor-associated factor"/>
    <property type="match status" value="1"/>
</dbReference>
<dbReference type="SUPFAM" id="SSF57850">
    <property type="entry name" value="RING/U-box"/>
    <property type="match status" value="1"/>
</dbReference>
<dbReference type="InterPro" id="IPR051066">
    <property type="entry name" value="Trans_reg/Corepressor"/>
</dbReference>
<dbReference type="Gene3D" id="4.10.1240.50">
    <property type="match status" value="1"/>
</dbReference>
<dbReference type="STRING" id="84645.A0A498NN22"/>
<dbReference type="FunFam" id="4.10.1240.50:FF:000002">
    <property type="entry name" value="REST corepressor isoform X1"/>
    <property type="match status" value="1"/>
</dbReference>
<keyword evidence="10 17" id="KW-0862">Zinc</keyword>
<evidence type="ECO:0000256" key="10">
    <source>
        <dbReference type="ARBA" id="ARBA00022833"/>
    </source>
</evidence>
<dbReference type="EMBL" id="QBIY01011289">
    <property type="protein sequence ID" value="RXN33211.1"/>
    <property type="molecule type" value="Genomic_DNA"/>
</dbReference>
<evidence type="ECO:0000313" key="26">
    <source>
        <dbReference type="Proteomes" id="UP000290572"/>
    </source>
</evidence>
<feature type="compositionally biased region" description="Polar residues" evidence="19">
    <location>
        <begin position="14"/>
        <end position="27"/>
    </location>
</feature>
<dbReference type="CDD" id="cd00167">
    <property type="entry name" value="SANT"/>
    <property type="match status" value="1"/>
</dbReference>
<dbReference type="FunFam" id="2.60.210.10:FF:000001">
    <property type="entry name" value="TNF receptor-associated factor"/>
    <property type="match status" value="1"/>
</dbReference>
<evidence type="ECO:0000256" key="16">
    <source>
        <dbReference type="ARBA" id="ARBA00038011"/>
    </source>
</evidence>
<dbReference type="SMART" id="SM01189">
    <property type="entry name" value="ELM2"/>
    <property type="match status" value="1"/>
</dbReference>
<feature type="compositionally biased region" description="Basic residues" evidence="19">
    <location>
        <begin position="245"/>
        <end position="258"/>
    </location>
</feature>
<keyword evidence="4" id="KW-0678">Repressor</keyword>
<dbReference type="InterPro" id="IPR001293">
    <property type="entry name" value="Znf_TRAF"/>
</dbReference>
<dbReference type="InterPro" id="IPR018957">
    <property type="entry name" value="Znf_C3HC4_RING-type"/>
</dbReference>
<accession>A0A498NN22</accession>
<comment type="similarity">
    <text evidence="16">Belongs to the CoREST family.</text>
</comment>
<evidence type="ECO:0000256" key="19">
    <source>
        <dbReference type="SAM" id="MobiDB-lite"/>
    </source>
</evidence>
<name>A0A498NN22_LABRO</name>
<evidence type="ECO:0000256" key="8">
    <source>
        <dbReference type="ARBA" id="ARBA00022737"/>
    </source>
</evidence>
<feature type="region of interest" description="Disordered" evidence="19">
    <location>
        <begin position="1"/>
        <end position="62"/>
    </location>
</feature>
<dbReference type="SMART" id="SM00061">
    <property type="entry name" value="MATH"/>
    <property type="match status" value="1"/>
</dbReference>
<dbReference type="InterPro" id="IPR008974">
    <property type="entry name" value="TRAF-like"/>
</dbReference>
<feature type="domain" description="SANT" evidence="24">
    <location>
        <begin position="326"/>
        <end position="377"/>
    </location>
</feature>
<dbReference type="FunFam" id="3.30.40.10:FF:001429">
    <property type="entry name" value="Tnf receptor-associated factor 5"/>
    <property type="match status" value="1"/>
</dbReference>
<evidence type="ECO:0000256" key="4">
    <source>
        <dbReference type="ARBA" id="ARBA00022491"/>
    </source>
</evidence>
<dbReference type="SUPFAM" id="SSF49599">
    <property type="entry name" value="TRAF domain-like"/>
    <property type="match status" value="2"/>
</dbReference>
<evidence type="ECO:0000256" key="13">
    <source>
        <dbReference type="ARBA" id="ARBA00023054"/>
    </source>
</evidence>
<dbReference type="PROSITE" id="PS51293">
    <property type="entry name" value="SANT"/>
    <property type="match status" value="2"/>
</dbReference>
<dbReference type="InterPro" id="IPR013083">
    <property type="entry name" value="Znf_RING/FYVE/PHD"/>
</dbReference>
<dbReference type="Gene3D" id="1.10.10.60">
    <property type="entry name" value="Homeodomain-like"/>
    <property type="match status" value="1"/>
</dbReference>